<evidence type="ECO:0000313" key="3">
    <source>
        <dbReference type="EMBL" id="SFI59626.1"/>
    </source>
</evidence>
<feature type="region of interest" description="Disordered" evidence="1">
    <location>
        <begin position="1"/>
        <end position="20"/>
    </location>
</feature>
<feature type="transmembrane region" description="Helical" evidence="2">
    <location>
        <begin position="104"/>
        <end position="123"/>
    </location>
</feature>
<feature type="compositionally biased region" description="Low complexity" evidence="1">
    <location>
        <begin position="7"/>
        <end position="20"/>
    </location>
</feature>
<gene>
    <name evidence="3" type="ORF">SAMN05216258_1086</name>
</gene>
<feature type="transmembrane region" description="Helical" evidence="2">
    <location>
        <begin position="80"/>
        <end position="98"/>
    </location>
</feature>
<proteinExistence type="predicted"/>
<reference evidence="3 4" key="1">
    <citation type="submission" date="2016-10" db="EMBL/GenBank/DDBJ databases">
        <authorList>
            <person name="de Groot N.N."/>
        </authorList>
    </citation>
    <scope>NUCLEOTIDE SEQUENCE [LARGE SCALE GENOMIC DNA]</scope>
    <source>
        <strain evidence="3 4">CGMCC 1.11030</strain>
    </source>
</reference>
<sequence length="138" mass="14813">MADETARPAPDADPATASLDASVERVPAEAPMGRTLMRGWRGRCPRCGEGGLFRAYLKVREECPACGQSFRGLRADDGPAYVTILIAGHLAIPLMYWGAEWENMWASVAAISAVVLVGSLVLLPRVKGAFLGVLWRSA</sequence>
<keyword evidence="2" id="KW-0812">Transmembrane</keyword>
<dbReference type="Pfam" id="PF06170">
    <property type="entry name" value="DUF983"/>
    <property type="match status" value="1"/>
</dbReference>
<keyword evidence="2" id="KW-1133">Transmembrane helix</keyword>
<protein>
    <submittedName>
        <fullName evidence="3">Uncharacterized conserved protein, DUF983 family</fullName>
    </submittedName>
</protein>
<evidence type="ECO:0000256" key="2">
    <source>
        <dbReference type="SAM" id="Phobius"/>
    </source>
</evidence>
<accession>A0A1I3JHH8</accession>
<dbReference type="EMBL" id="FOQH01000008">
    <property type="protein sequence ID" value="SFI59626.1"/>
    <property type="molecule type" value="Genomic_DNA"/>
</dbReference>
<dbReference type="Proteomes" id="UP000199377">
    <property type="component" value="Unassembled WGS sequence"/>
</dbReference>
<dbReference type="AlphaFoldDB" id="A0A1I3JHH8"/>
<evidence type="ECO:0000256" key="1">
    <source>
        <dbReference type="SAM" id="MobiDB-lite"/>
    </source>
</evidence>
<dbReference type="InterPro" id="IPR009325">
    <property type="entry name" value="DUF983"/>
</dbReference>
<organism evidence="3 4">
    <name type="scientific">Albimonas pacifica</name>
    <dbReference type="NCBI Taxonomy" id="1114924"/>
    <lineage>
        <taxon>Bacteria</taxon>
        <taxon>Pseudomonadati</taxon>
        <taxon>Pseudomonadota</taxon>
        <taxon>Alphaproteobacteria</taxon>
        <taxon>Rhodobacterales</taxon>
        <taxon>Paracoccaceae</taxon>
        <taxon>Albimonas</taxon>
    </lineage>
</organism>
<evidence type="ECO:0000313" key="4">
    <source>
        <dbReference type="Proteomes" id="UP000199377"/>
    </source>
</evidence>
<name>A0A1I3JHH8_9RHOB</name>
<dbReference type="RefSeq" id="WP_245779198.1">
    <property type="nucleotide sequence ID" value="NZ_FOQH01000008.1"/>
</dbReference>
<keyword evidence="4" id="KW-1185">Reference proteome</keyword>
<keyword evidence="2" id="KW-0472">Membrane</keyword>
<dbReference type="STRING" id="1114924.SAMN05216258_1086"/>